<keyword evidence="2" id="KW-0396">Initiation factor</keyword>
<dbReference type="SUPFAM" id="SSF55200">
    <property type="entry name" value="Translation initiation factor IF3, C-terminal domain"/>
    <property type="match status" value="1"/>
</dbReference>
<dbReference type="GO" id="GO:0005829">
    <property type="term" value="C:cytosol"/>
    <property type="evidence" value="ECO:0007669"/>
    <property type="project" value="TreeGrafter"/>
</dbReference>
<dbReference type="EMBL" id="UINC01000676">
    <property type="protein sequence ID" value="SUZ59392.1"/>
    <property type="molecule type" value="Genomic_DNA"/>
</dbReference>
<reference evidence="5" key="1">
    <citation type="submission" date="2018-05" db="EMBL/GenBank/DDBJ databases">
        <authorList>
            <person name="Lanie J.A."/>
            <person name="Ng W.-L."/>
            <person name="Kazmierczak K.M."/>
            <person name="Andrzejewski T.M."/>
            <person name="Davidsen T.M."/>
            <person name="Wayne K.J."/>
            <person name="Tettelin H."/>
            <person name="Glass J.I."/>
            <person name="Rusch D."/>
            <person name="Podicherti R."/>
            <person name="Tsui H.-C.T."/>
            <person name="Winkler M.E."/>
        </authorList>
    </citation>
    <scope>NUCLEOTIDE SEQUENCE</scope>
</reference>
<dbReference type="Gene3D" id="3.30.110.10">
    <property type="entry name" value="Translation initiation factor 3 (IF-3), C-terminal domain"/>
    <property type="match status" value="1"/>
</dbReference>
<evidence type="ECO:0000256" key="1">
    <source>
        <dbReference type="ARBA" id="ARBA00005439"/>
    </source>
</evidence>
<sequence length="123" mass="14418">MAKEGDPMVCKLMDHGKHIFDSKKQKSASRKKQKRIQIKEIKFRPVTEENDYQIKVNKIKSFLEDGNKAKVTLRFRGREMAHQNIGMKLLKRVEKDLEDMANVEQFPTLEGRQLVMMMGPNKK</sequence>
<evidence type="ECO:0000313" key="5">
    <source>
        <dbReference type="EMBL" id="SUZ59392.1"/>
    </source>
</evidence>
<name>A0A381NXQ6_9ZZZZ</name>
<protein>
    <recommendedName>
        <fullName evidence="4">Translation initiation factor 3 C-terminal domain-containing protein</fullName>
    </recommendedName>
</protein>
<dbReference type="GO" id="GO:0003743">
    <property type="term" value="F:translation initiation factor activity"/>
    <property type="evidence" value="ECO:0007669"/>
    <property type="project" value="UniProtKB-KW"/>
</dbReference>
<evidence type="ECO:0000256" key="2">
    <source>
        <dbReference type="ARBA" id="ARBA00022540"/>
    </source>
</evidence>
<dbReference type="GO" id="GO:0043022">
    <property type="term" value="F:ribosome binding"/>
    <property type="evidence" value="ECO:0007669"/>
    <property type="project" value="TreeGrafter"/>
</dbReference>
<feature type="domain" description="Translation initiation factor 3 C-terminal" evidence="4">
    <location>
        <begin position="36"/>
        <end position="121"/>
    </location>
</feature>
<dbReference type="GO" id="GO:0032790">
    <property type="term" value="P:ribosome disassembly"/>
    <property type="evidence" value="ECO:0007669"/>
    <property type="project" value="TreeGrafter"/>
</dbReference>
<dbReference type="InterPro" id="IPR019815">
    <property type="entry name" value="Translation_initiation_fac_3_C"/>
</dbReference>
<evidence type="ECO:0000259" key="4">
    <source>
        <dbReference type="Pfam" id="PF00707"/>
    </source>
</evidence>
<gene>
    <name evidence="5" type="ORF">METZ01_LOCUS12246</name>
</gene>
<proteinExistence type="inferred from homology"/>
<organism evidence="5">
    <name type="scientific">marine metagenome</name>
    <dbReference type="NCBI Taxonomy" id="408172"/>
    <lineage>
        <taxon>unclassified sequences</taxon>
        <taxon>metagenomes</taxon>
        <taxon>ecological metagenomes</taxon>
    </lineage>
</organism>
<dbReference type="NCBIfam" id="TIGR00168">
    <property type="entry name" value="infC"/>
    <property type="match status" value="1"/>
</dbReference>
<dbReference type="InterPro" id="IPR001288">
    <property type="entry name" value="Translation_initiation_fac_3"/>
</dbReference>
<dbReference type="FunFam" id="3.30.110.10:FF:000001">
    <property type="entry name" value="Translation initiation factor IF-3"/>
    <property type="match status" value="1"/>
</dbReference>
<comment type="similarity">
    <text evidence="1">Belongs to the IF-3 family.</text>
</comment>
<accession>A0A381NXQ6</accession>
<dbReference type="PANTHER" id="PTHR10938:SF0">
    <property type="entry name" value="TRANSLATION INITIATION FACTOR IF-3, MITOCHONDRIAL"/>
    <property type="match status" value="1"/>
</dbReference>
<dbReference type="InterPro" id="IPR036788">
    <property type="entry name" value="T_IF-3_C_sf"/>
</dbReference>
<dbReference type="AlphaFoldDB" id="A0A381NXQ6"/>
<evidence type="ECO:0000256" key="3">
    <source>
        <dbReference type="ARBA" id="ARBA00022917"/>
    </source>
</evidence>
<dbReference type="PANTHER" id="PTHR10938">
    <property type="entry name" value="TRANSLATION INITIATION FACTOR IF-3"/>
    <property type="match status" value="1"/>
</dbReference>
<keyword evidence="3" id="KW-0648">Protein biosynthesis</keyword>
<dbReference type="GO" id="GO:0016020">
    <property type="term" value="C:membrane"/>
    <property type="evidence" value="ECO:0007669"/>
    <property type="project" value="TreeGrafter"/>
</dbReference>
<dbReference type="Pfam" id="PF00707">
    <property type="entry name" value="IF3_C"/>
    <property type="match status" value="1"/>
</dbReference>